<protein>
    <submittedName>
        <fullName evidence="3">Uncharacterized protein</fullName>
    </submittedName>
</protein>
<dbReference type="Proteomes" id="UP000546464">
    <property type="component" value="Unassembled WGS sequence"/>
</dbReference>
<organism evidence="3 4">
    <name type="scientific">Ruficoccus amylovorans</name>
    <dbReference type="NCBI Taxonomy" id="1804625"/>
    <lineage>
        <taxon>Bacteria</taxon>
        <taxon>Pseudomonadati</taxon>
        <taxon>Verrucomicrobiota</taxon>
        <taxon>Opitutia</taxon>
        <taxon>Puniceicoccales</taxon>
        <taxon>Cerasicoccaceae</taxon>
        <taxon>Ruficoccus</taxon>
    </lineage>
</organism>
<name>A0A842HBV0_9BACT</name>
<proteinExistence type="predicted"/>
<accession>A0A842HBV0</accession>
<comment type="caution">
    <text evidence="3">The sequence shown here is derived from an EMBL/GenBank/DDBJ whole genome shotgun (WGS) entry which is preliminary data.</text>
</comment>
<dbReference type="AlphaFoldDB" id="A0A842HBV0"/>
<keyword evidence="4" id="KW-1185">Reference proteome</keyword>
<feature type="region of interest" description="Disordered" evidence="1">
    <location>
        <begin position="1"/>
        <end position="34"/>
    </location>
</feature>
<sequence>MPDKIPLFGKNNEQNHKQPPARPPVPPPSPRRHRSKFEIERDRRRFKETIIGYARILLVIAIFVGAYYAYRYFTDPAYLRNGRFALMEKFIIDPVKYKHPSKQTHLGGKESVIYPPKYIFKCLGEDTRDNYLVVVDENIYYDYPLRTIFMRNEIERYEVYNSLQEIKEHYQGIEVEPTEEREKKGFWNGLLTTIRDSITGPESKDK</sequence>
<evidence type="ECO:0000256" key="1">
    <source>
        <dbReference type="SAM" id="MobiDB-lite"/>
    </source>
</evidence>
<gene>
    <name evidence="3" type="ORF">H5P28_04665</name>
</gene>
<keyword evidence="2" id="KW-0472">Membrane</keyword>
<dbReference type="RefSeq" id="WP_185674554.1">
    <property type="nucleotide sequence ID" value="NZ_JACHVB010000014.1"/>
</dbReference>
<evidence type="ECO:0000313" key="4">
    <source>
        <dbReference type="Proteomes" id="UP000546464"/>
    </source>
</evidence>
<dbReference type="EMBL" id="JACHVB010000014">
    <property type="protein sequence ID" value="MBC2593548.1"/>
    <property type="molecule type" value="Genomic_DNA"/>
</dbReference>
<evidence type="ECO:0000256" key="2">
    <source>
        <dbReference type="SAM" id="Phobius"/>
    </source>
</evidence>
<feature type="transmembrane region" description="Helical" evidence="2">
    <location>
        <begin position="50"/>
        <end position="70"/>
    </location>
</feature>
<reference evidence="3 4" key="1">
    <citation type="submission" date="2020-07" db="EMBL/GenBank/DDBJ databases">
        <authorList>
            <person name="Feng X."/>
        </authorList>
    </citation>
    <scope>NUCLEOTIDE SEQUENCE [LARGE SCALE GENOMIC DNA]</scope>
    <source>
        <strain evidence="3 4">JCM31066</strain>
    </source>
</reference>
<evidence type="ECO:0000313" key="3">
    <source>
        <dbReference type="EMBL" id="MBC2593548.1"/>
    </source>
</evidence>
<keyword evidence="2" id="KW-1133">Transmembrane helix</keyword>
<feature type="compositionally biased region" description="Pro residues" evidence="1">
    <location>
        <begin position="20"/>
        <end position="29"/>
    </location>
</feature>
<keyword evidence="2" id="KW-0812">Transmembrane</keyword>